<proteinExistence type="predicted"/>
<evidence type="ECO:0000256" key="1">
    <source>
        <dbReference type="SAM" id="MobiDB-lite"/>
    </source>
</evidence>
<reference evidence="2 3" key="1">
    <citation type="submission" date="2024-05" db="EMBL/GenBank/DDBJ databases">
        <title>A draft genome resource for the thread blight pathogen Marasmius tenuissimus strain MS-2.</title>
        <authorList>
            <person name="Yulfo-Soto G.E."/>
            <person name="Baruah I.K."/>
            <person name="Amoako-Attah I."/>
            <person name="Bukari Y."/>
            <person name="Meinhardt L.W."/>
            <person name="Bailey B.A."/>
            <person name="Cohen S.P."/>
        </authorList>
    </citation>
    <scope>NUCLEOTIDE SEQUENCE [LARGE SCALE GENOMIC DNA]</scope>
    <source>
        <strain evidence="2 3">MS-2</strain>
    </source>
</reference>
<evidence type="ECO:0000313" key="3">
    <source>
        <dbReference type="Proteomes" id="UP001437256"/>
    </source>
</evidence>
<evidence type="ECO:0000313" key="2">
    <source>
        <dbReference type="EMBL" id="KAL0056677.1"/>
    </source>
</evidence>
<accession>A0ABR2Z605</accession>
<feature type="region of interest" description="Disordered" evidence="1">
    <location>
        <begin position="78"/>
        <end position="123"/>
    </location>
</feature>
<dbReference type="EMBL" id="JBBXMP010001087">
    <property type="protein sequence ID" value="KAL0056677.1"/>
    <property type="molecule type" value="Genomic_DNA"/>
</dbReference>
<comment type="caution">
    <text evidence="2">The sequence shown here is derived from an EMBL/GenBank/DDBJ whole genome shotgun (WGS) entry which is preliminary data.</text>
</comment>
<gene>
    <name evidence="2" type="ORF">AAF712_016717</name>
</gene>
<name>A0ABR2Z605_9AGAR</name>
<sequence length="123" mass="13724">MVDHRLTPFQSHPYGLPPLHFNPMQKYGVGGLAYKAAAILAYHRRNRLRQSLGSYSLPYSPMIAGYRGFPLSTWASRIPSPDMPTRRGQYLDDYGGLGSPYQAPASDMLDPGRQEIIPSQQVS</sequence>
<organism evidence="2 3">
    <name type="scientific">Marasmius tenuissimus</name>
    <dbReference type="NCBI Taxonomy" id="585030"/>
    <lineage>
        <taxon>Eukaryota</taxon>
        <taxon>Fungi</taxon>
        <taxon>Dikarya</taxon>
        <taxon>Basidiomycota</taxon>
        <taxon>Agaricomycotina</taxon>
        <taxon>Agaricomycetes</taxon>
        <taxon>Agaricomycetidae</taxon>
        <taxon>Agaricales</taxon>
        <taxon>Marasmiineae</taxon>
        <taxon>Marasmiaceae</taxon>
        <taxon>Marasmius</taxon>
    </lineage>
</organism>
<protein>
    <submittedName>
        <fullName evidence="2">Uncharacterized protein</fullName>
    </submittedName>
</protein>
<keyword evidence="3" id="KW-1185">Reference proteome</keyword>
<dbReference type="Proteomes" id="UP001437256">
    <property type="component" value="Unassembled WGS sequence"/>
</dbReference>
<feature type="non-terminal residue" evidence="2">
    <location>
        <position position="123"/>
    </location>
</feature>